<dbReference type="EMBL" id="CAADRA010005756">
    <property type="protein sequence ID" value="VFT92534.1"/>
    <property type="molecule type" value="Genomic_DNA"/>
</dbReference>
<dbReference type="EMBL" id="VJMH01005735">
    <property type="protein sequence ID" value="KAF0693268.1"/>
    <property type="molecule type" value="Genomic_DNA"/>
</dbReference>
<evidence type="ECO:0000313" key="2">
    <source>
        <dbReference type="EMBL" id="KAF0693268.1"/>
    </source>
</evidence>
<dbReference type="EMBL" id="VJMH01006471">
    <property type="protein sequence ID" value="KAF0689311.1"/>
    <property type="molecule type" value="Genomic_DNA"/>
</dbReference>
<protein>
    <submittedName>
        <fullName evidence="3">Aste57867_15745 protein</fullName>
    </submittedName>
    <submittedName>
        <fullName evidence="4">Aste57867_19228 protein</fullName>
    </submittedName>
</protein>
<sequence>MCLQNARERGYVETIAIYHPNVVIDVANVEIDWLLRHIQSPGAVEWRASFPSSPSGANGAVIPMDEWFVKWVQLPFGHIHLDQCKIKGFAKECVEAVLPQLRNDRLIQLNSTAVSAGAVFELAASSPMLVELVLSTQTRTIVTSYILSSMIQWLQFTHVHTFGFGNWLFDDQIDEFLRDDLYTTLFHHPTLTTLTLYNCALPALDVLCGFDLNPSLRHLYITKCCMSPPSILGLASVIEQSDFLETLTLDKVQTNNDEPNDEYLYSFMRLLEAIAQCWTLKHVMLDCCGIHDSCWQVLGPLLQTAHVQGLSLAENCISDDGVKWIGQAILVNASMQTLNLSRNRISKDGMLTLLEIVQGCQLQIEMDREDIEGCYEDQEMLTLKSWKYGVRLEFRANFT</sequence>
<evidence type="ECO:0000313" key="1">
    <source>
        <dbReference type="EMBL" id="KAF0689311.1"/>
    </source>
</evidence>
<dbReference type="InterPro" id="IPR001611">
    <property type="entry name" value="Leu-rich_rpt"/>
</dbReference>
<dbReference type="Proteomes" id="UP000332933">
    <property type="component" value="Unassembled WGS sequence"/>
</dbReference>
<gene>
    <name evidence="3" type="primary">Aste57867_15745</name>
    <name evidence="4" type="synonym">Aste57867_19228</name>
    <name evidence="2" type="ORF">As57867_015689</name>
    <name evidence="1" type="ORF">As57867_019164</name>
    <name evidence="3" type="ORF">ASTE57867_15745</name>
    <name evidence="4" type="ORF">ASTE57867_19228</name>
</gene>
<proteinExistence type="predicted"/>
<dbReference type="InterPro" id="IPR032675">
    <property type="entry name" value="LRR_dom_sf"/>
</dbReference>
<reference evidence="3 5" key="1">
    <citation type="submission" date="2019-03" db="EMBL/GenBank/DDBJ databases">
        <authorList>
            <person name="Gaulin E."/>
            <person name="Dumas B."/>
        </authorList>
    </citation>
    <scope>NUCLEOTIDE SEQUENCE [LARGE SCALE GENOMIC DNA]</scope>
    <source>
        <strain evidence="3">CBS 568.67</strain>
    </source>
</reference>
<reference evidence="1" key="2">
    <citation type="submission" date="2019-06" db="EMBL/GenBank/DDBJ databases">
        <title>Genomics analysis of Aphanomyces spp. identifies a new class of oomycete effector associated with host adaptation.</title>
        <authorList>
            <person name="Gaulin E."/>
        </authorList>
    </citation>
    <scope>NUCLEOTIDE SEQUENCE</scope>
    <source>
        <strain evidence="1">CBS 578.67</strain>
    </source>
</reference>
<evidence type="ECO:0000313" key="4">
    <source>
        <dbReference type="EMBL" id="VFT95949.1"/>
    </source>
</evidence>
<dbReference type="Gene3D" id="3.80.10.10">
    <property type="entry name" value="Ribonuclease Inhibitor"/>
    <property type="match status" value="1"/>
</dbReference>
<evidence type="ECO:0000313" key="3">
    <source>
        <dbReference type="EMBL" id="VFT92534.1"/>
    </source>
</evidence>
<name>A0A485L5P2_9STRA</name>
<evidence type="ECO:0000313" key="5">
    <source>
        <dbReference type="Proteomes" id="UP000332933"/>
    </source>
</evidence>
<organism evidence="3 5">
    <name type="scientific">Aphanomyces stellatus</name>
    <dbReference type="NCBI Taxonomy" id="120398"/>
    <lineage>
        <taxon>Eukaryota</taxon>
        <taxon>Sar</taxon>
        <taxon>Stramenopiles</taxon>
        <taxon>Oomycota</taxon>
        <taxon>Saprolegniomycetes</taxon>
        <taxon>Saprolegniales</taxon>
        <taxon>Verrucalvaceae</taxon>
        <taxon>Aphanomyces</taxon>
    </lineage>
</organism>
<dbReference type="SUPFAM" id="SSF52047">
    <property type="entry name" value="RNI-like"/>
    <property type="match status" value="1"/>
</dbReference>
<dbReference type="PANTHER" id="PTHR24114">
    <property type="entry name" value="LEUCINE RICH REPEAT FAMILY PROTEIN"/>
    <property type="match status" value="1"/>
</dbReference>
<dbReference type="InterPro" id="IPR052394">
    <property type="entry name" value="LRR-containing"/>
</dbReference>
<dbReference type="PANTHER" id="PTHR24114:SF2">
    <property type="entry name" value="F-BOX DOMAIN-CONTAINING PROTEIN-RELATED"/>
    <property type="match status" value="1"/>
</dbReference>
<dbReference type="Pfam" id="PF13516">
    <property type="entry name" value="LRR_6"/>
    <property type="match status" value="2"/>
</dbReference>
<dbReference type="AlphaFoldDB" id="A0A485L5P2"/>
<accession>A0A485L5P2</accession>
<dbReference type="OrthoDB" id="272549at2759"/>
<dbReference type="EMBL" id="CAADRA010006492">
    <property type="protein sequence ID" value="VFT95949.1"/>
    <property type="molecule type" value="Genomic_DNA"/>
</dbReference>
<keyword evidence="5" id="KW-1185">Reference proteome</keyword>
<dbReference type="SMART" id="SM00368">
    <property type="entry name" value="LRR_RI"/>
    <property type="match status" value="3"/>
</dbReference>